<dbReference type="EMBL" id="FRBI01000016">
    <property type="protein sequence ID" value="SHM90642.1"/>
    <property type="molecule type" value="Genomic_DNA"/>
</dbReference>
<dbReference type="AlphaFoldDB" id="A0A1M7MJN4"/>
<dbReference type="Proteomes" id="UP000184111">
    <property type="component" value="Unassembled WGS sequence"/>
</dbReference>
<evidence type="ECO:0000313" key="1">
    <source>
        <dbReference type="EMBL" id="SHM90642.1"/>
    </source>
</evidence>
<evidence type="ECO:0000313" key="2">
    <source>
        <dbReference type="Proteomes" id="UP000184111"/>
    </source>
</evidence>
<dbReference type="Pfam" id="PF19692">
    <property type="entry name" value="DUF6193"/>
    <property type="match status" value="1"/>
</dbReference>
<proteinExistence type="predicted"/>
<protein>
    <submittedName>
        <fullName evidence="1">Uncharacterized protein</fullName>
    </submittedName>
</protein>
<gene>
    <name evidence="1" type="ORF">SAMN05216499_11654</name>
</gene>
<organism evidence="1 2">
    <name type="scientific">Actinacidiphila paucisporea</name>
    <dbReference type="NCBI Taxonomy" id="310782"/>
    <lineage>
        <taxon>Bacteria</taxon>
        <taxon>Bacillati</taxon>
        <taxon>Actinomycetota</taxon>
        <taxon>Actinomycetes</taxon>
        <taxon>Kitasatosporales</taxon>
        <taxon>Streptomycetaceae</taxon>
        <taxon>Actinacidiphila</taxon>
    </lineage>
</organism>
<name>A0A1M7MJN4_9ACTN</name>
<reference evidence="1 2" key="1">
    <citation type="submission" date="2016-11" db="EMBL/GenBank/DDBJ databases">
        <authorList>
            <person name="Jaros S."/>
            <person name="Januszkiewicz K."/>
            <person name="Wedrychowicz H."/>
        </authorList>
    </citation>
    <scope>NUCLEOTIDE SEQUENCE [LARGE SCALE GENOMIC DNA]</scope>
    <source>
        <strain evidence="1 2">CGMCC 4.2025</strain>
    </source>
</reference>
<keyword evidence="2" id="KW-1185">Reference proteome</keyword>
<sequence length="241" mass="26052">MLYPDLAAAGSLAVALAQCAADNGLNVGEIRTSRDGSSLTYAGVQSRNPRLDGFSVNLGSKQRVFLVAAWGQGVNLTNGSTRELTDLAVAAAAWREGVSLAELQSAAPFLEVGALALAHERGPEHAVAEKWCRYLEPDRYEDLELIRAAYDEPRLRALFPFTSHGSLLFSRCTGWPFSRDVSAIYPLGGGRYAVRHRGEDFSVEPSYTAKEAAAAVVARMPASWGQAIAGTEHDLRDRESR</sequence>
<accession>A0A1M7MJN4</accession>
<dbReference type="InterPro" id="IPR045682">
    <property type="entry name" value="DUF6193"/>
</dbReference>